<organism evidence="2 3">
    <name type="scientific">Halogeometricum luteum</name>
    <dbReference type="NCBI Taxonomy" id="2950537"/>
    <lineage>
        <taxon>Archaea</taxon>
        <taxon>Methanobacteriati</taxon>
        <taxon>Methanobacteriota</taxon>
        <taxon>Stenosarchaea group</taxon>
        <taxon>Halobacteria</taxon>
        <taxon>Halobacteriales</taxon>
        <taxon>Haloferacaceae</taxon>
        <taxon>Halogeometricum</taxon>
    </lineage>
</organism>
<dbReference type="InterPro" id="IPR040624">
    <property type="entry name" value="HalOD1"/>
</dbReference>
<reference evidence="2 3" key="1">
    <citation type="submission" date="2022-06" db="EMBL/GenBank/DDBJ databases">
        <title>Halogeometricum sp. a new haloarchaeum isolate from saline soil.</title>
        <authorList>
            <person name="Strakova D."/>
            <person name="Galisteo C."/>
            <person name="Sanchez-Porro C."/>
            <person name="Ventosa A."/>
        </authorList>
    </citation>
    <scope>NUCLEOTIDE SEQUENCE [LARGE SCALE GENOMIC DNA]</scope>
    <source>
        <strain evidence="3">S3BR25-2</strain>
    </source>
</reference>
<dbReference type="EMBL" id="JAMQOQ010000006">
    <property type="protein sequence ID" value="MDS0296390.1"/>
    <property type="molecule type" value="Genomic_DNA"/>
</dbReference>
<proteinExistence type="predicted"/>
<accession>A0ABU2G6I1</accession>
<dbReference type="Pfam" id="PF18545">
    <property type="entry name" value="HalOD1"/>
    <property type="match status" value="1"/>
</dbReference>
<evidence type="ECO:0000313" key="3">
    <source>
        <dbReference type="Proteomes" id="UP001254813"/>
    </source>
</evidence>
<comment type="caution">
    <text evidence="2">The sequence shown here is derived from an EMBL/GenBank/DDBJ whole genome shotgun (WGS) entry which is preliminary data.</text>
</comment>
<name>A0ABU2G6I1_9EURY</name>
<sequence>MDETPDDAIVQRQLQTSAGEPAVQVAEIVAELEGTAADRLDPTYLHVGHILDHLFSNPPAPEAQVEITFTYEGYRITVGQSGRAQFVKV</sequence>
<dbReference type="RefSeq" id="WP_310930405.1">
    <property type="nucleotide sequence ID" value="NZ_JAMQOQ010000006.1"/>
</dbReference>
<protein>
    <recommendedName>
        <fullName evidence="1">Halobacterial output domain-containing protein</fullName>
    </recommendedName>
</protein>
<evidence type="ECO:0000259" key="1">
    <source>
        <dbReference type="Pfam" id="PF18545"/>
    </source>
</evidence>
<keyword evidence="3" id="KW-1185">Reference proteome</keyword>
<dbReference type="Proteomes" id="UP001254813">
    <property type="component" value="Unassembled WGS sequence"/>
</dbReference>
<evidence type="ECO:0000313" key="2">
    <source>
        <dbReference type="EMBL" id="MDS0296390.1"/>
    </source>
</evidence>
<gene>
    <name evidence="2" type="ORF">NDI79_19640</name>
</gene>
<feature type="domain" description="Halobacterial output" evidence="1">
    <location>
        <begin position="20"/>
        <end position="84"/>
    </location>
</feature>